<protein>
    <submittedName>
        <fullName evidence="1">Uncharacterized protein</fullName>
    </submittedName>
</protein>
<dbReference type="KEGG" id="lpav:PLANPX_1875"/>
<evidence type="ECO:0000313" key="2">
    <source>
        <dbReference type="Proteomes" id="UP000326837"/>
    </source>
</evidence>
<dbReference type="EMBL" id="AP021861">
    <property type="protein sequence ID" value="BBO32263.1"/>
    <property type="molecule type" value="Genomic_DNA"/>
</dbReference>
<evidence type="ECO:0000313" key="1">
    <source>
        <dbReference type="EMBL" id="BBO32263.1"/>
    </source>
</evidence>
<accession>A0A5K7XD65</accession>
<dbReference type="RefSeq" id="WP_172991935.1">
    <property type="nucleotide sequence ID" value="NZ_AP021861.1"/>
</dbReference>
<name>A0A5K7XD65_9BACT</name>
<proteinExistence type="predicted"/>
<gene>
    <name evidence="1" type="ORF">PLANPX_1875</name>
</gene>
<organism evidence="1 2">
    <name type="scientific">Lacipirellula parvula</name>
    <dbReference type="NCBI Taxonomy" id="2650471"/>
    <lineage>
        <taxon>Bacteria</taxon>
        <taxon>Pseudomonadati</taxon>
        <taxon>Planctomycetota</taxon>
        <taxon>Planctomycetia</taxon>
        <taxon>Pirellulales</taxon>
        <taxon>Lacipirellulaceae</taxon>
        <taxon>Lacipirellula</taxon>
    </lineage>
</organism>
<reference evidence="2" key="1">
    <citation type="submission" date="2019-10" db="EMBL/GenBank/DDBJ databases">
        <title>Lacipirellula parvula gen. nov., sp. nov., representing a lineage of planctomycetes widespread in freshwater anoxic habitats, and description of the family Lacipirellulaceae.</title>
        <authorList>
            <person name="Dedysh S.N."/>
            <person name="Kulichevskaya I.S."/>
            <person name="Beletsky A.V."/>
            <person name="Rakitin A.L."/>
            <person name="Mardanov A.V."/>
            <person name="Ivanova A.A."/>
            <person name="Saltykova V.X."/>
            <person name="Rijpstra W.I.C."/>
            <person name="Sinninghe Damste J.S."/>
            <person name="Ravin N.V."/>
        </authorList>
    </citation>
    <scope>NUCLEOTIDE SEQUENCE [LARGE SCALE GENOMIC DNA]</scope>
    <source>
        <strain evidence="2">PX69</strain>
    </source>
</reference>
<sequence>MAVAFARANLVTLKAVLTNPLTRRSVVELAIAASVVTSPRGDRFIDDDMIL</sequence>
<keyword evidence="2" id="KW-1185">Reference proteome</keyword>
<dbReference type="AlphaFoldDB" id="A0A5K7XD65"/>
<dbReference type="Proteomes" id="UP000326837">
    <property type="component" value="Chromosome"/>
</dbReference>